<protein>
    <submittedName>
        <fullName evidence="2">Acyl-CoA reductase</fullName>
    </submittedName>
</protein>
<dbReference type="InterPro" id="IPR016161">
    <property type="entry name" value="Ald_DH/histidinol_DH"/>
</dbReference>
<keyword evidence="1" id="KW-0521">NADP</keyword>
<evidence type="ECO:0000313" key="2">
    <source>
        <dbReference type="EMBL" id="MDT0621405.1"/>
    </source>
</evidence>
<keyword evidence="3" id="KW-1185">Reference proteome</keyword>
<dbReference type="Pfam" id="PF05893">
    <property type="entry name" value="LuxC"/>
    <property type="match status" value="1"/>
</dbReference>
<dbReference type="EMBL" id="JAVRHU010000002">
    <property type="protein sequence ID" value="MDT0621405.1"/>
    <property type="molecule type" value="Genomic_DNA"/>
</dbReference>
<accession>A0ABU3BGW1</accession>
<proteinExistence type="predicted"/>
<name>A0ABU3BGW1_9FLAO</name>
<sequence length="348" mass="39683">MEVQPNILGAFTKLGSFLREFCEDSVSQNHHWSKALEKAIIKAGQQNGWFTKNNVLEALNSWGTLLTKINLEAWLSPYHISKDFNNKTIAIIMAGNIPLVGFHDFLAVLITGNRVIVKLSSNDAVLLPFLVTYLLDTEPLLKKKIHLTQEKLERFDAVIATGSNNTSRYFDYYFGKYPNIIRRNRNSIAVLTGNESIEELKLLGNDVFQYFGLGCRSVSKIFIPKNFELKHFFEAIFEFQDVANNHKYANNYDYNKAVFLMSEFKILDNNFLLLKEDKSYASPIGTLYYEYYDTMDSLNMRLKSEASELQCIVGNSAVSNSIPFGTTQTPDLTDYADSVDTIQFLLNL</sequence>
<dbReference type="Proteomes" id="UP001250662">
    <property type="component" value="Unassembled WGS sequence"/>
</dbReference>
<dbReference type="RefSeq" id="WP_311387489.1">
    <property type="nucleotide sequence ID" value="NZ_JAVRHU010000002.1"/>
</dbReference>
<dbReference type="InterPro" id="IPR008670">
    <property type="entry name" value="CoA_reduct_LuxC"/>
</dbReference>
<evidence type="ECO:0000256" key="1">
    <source>
        <dbReference type="ARBA" id="ARBA00022857"/>
    </source>
</evidence>
<evidence type="ECO:0000313" key="3">
    <source>
        <dbReference type="Proteomes" id="UP001250662"/>
    </source>
</evidence>
<gene>
    <name evidence="2" type="ORF">RM520_07205</name>
</gene>
<dbReference type="SUPFAM" id="SSF53720">
    <property type="entry name" value="ALDH-like"/>
    <property type="match status" value="1"/>
</dbReference>
<reference evidence="2 3" key="1">
    <citation type="submission" date="2023-09" db="EMBL/GenBank/DDBJ databases">
        <authorList>
            <person name="Rey-Velasco X."/>
        </authorList>
    </citation>
    <scope>NUCLEOTIDE SEQUENCE [LARGE SCALE GENOMIC DNA]</scope>
    <source>
        <strain evidence="2 3">P007</strain>
    </source>
</reference>
<organism evidence="2 3">
    <name type="scientific">Croceitalea vernalis</name>
    <dbReference type="NCBI Taxonomy" id="3075599"/>
    <lineage>
        <taxon>Bacteria</taxon>
        <taxon>Pseudomonadati</taxon>
        <taxon>Bacteroidota</taxon>
        <taxon>Flavobacteriia</taxon>
        <taxon>Flavobacteriales</taxon>
        <taxon>Flavobacteriaceae</taxon>
        <taxon>Croceitalea</taxon>
    </lineage>
</organism>
<comment type="caution">
    <text evidence="2">The sequence shown here is derived from an EMBL/GenBank/DDBJ whole genome shotgun (WGS) entry which is preliminary data.</text>
</comment>